<gene>
    <name evidence="1" type="ORF">UFOVP306_17</name>
</gene>
<proteinExistence type="predicted"/>
<accession>A0A6J5LU11</accession>
<protein>
    <recommendedName>
        <fullName evidence="2">Bacteriophage SPP1, head-tail adaptor</fullName>
    </recommendedName>
</protein>
<evidence type="ECO:0000313" key="1">
    <source>
        <dbReference type="EMBL" id="CAB4136506.1"/>
    </source>
</evidence>
<reference evidence="1" key="1">
    <citation type="submission" date="2020-04" db="EMBL/GenBank/DDBJ databases">
        <authorList>
            <person name="Chiriac C."/>
            <person name="Salcher M."/>
            <person name="Ghai R."/>
            <person name="Kavagutti S V."/>
        </authorList>
    </citation>
    <scope>NUCLEOTIDE SEQUENCE</scope>
</reference>
<evidence type="ECO:0008006" key="2">
    <source>
        <dbReference type="Google" id="ProtNLM"/>
    </source>
</evidence>
<organism evidence="1">
    <name type="scientific">uncultured Caudovirales phage</name>
    <dbReference type="NCBI Taxonomy" id="2100421"/>
    <lineage>
        <taxon>Viruses</taxon>
        <taxon>Duplodnaviria</taxon>
        <taxon>Heunggongvirae</taxon>
        <taxon>Uroviricota</taxon>
        <taxon>Caudoviricetes</taxon>
        <taxon>Peduoviridae</taxon>
        <taxon>Maltschvirus</taxon>
        <taxon>Maltschvirus maltsch</taxon>
    </lineage>
</organism>
<sequence length="114" mass="13120">MAIARFENISVNNLTFGESAFGEQSTTQTLWFATRARVHSVANHVKISEKYRVYSDIVNMTLNYTPNLKTIIDNQNAYSITWRGFDWRIDNVREADDRMTAILMCVRNDPVVAV</sequence>
<dbReference type="EMBL" id="LR796317">
    <property type="protein sequence ID" value="CAB4136506.1"/>
    <property type="molecule type" value="Genomic_DNA"/>
</dbReference>
<name>A0A6J5LU11_9CAUD</name>